<evidence type="ECO:0000256" key="1">
    <source>
        <dbReference type="SAM" id="Phobius"/>
    </source>
</evidence>
<protein>
    <submittedName>
        <fullName evidence="3">CPBP family intramembrane metalloprotease</fullName>
    </submittedName>
</protein>
<accession>A0ABX1YUT5</accession>
<evidence type="ECO:0000313" key="4">
    <source>
        <dbReference type="Proteomes" id="UP000658690"/>
    </source>
</evidence>
<dbReference type="Pfam" id="PF02517">
    <property type="entry name" value="Rce1-like"/>
    <property type="match status" value="1"/>
</dbReference>
<evidence type="ECO:0000259" key="2">
    <source>
        <dbReference type="Pfam" id="PF02517"/>
    </source>
</evidence>
<dbReference type="Proteomes" id="UP000658690">
    <property type="component" value="Unassembled WGS sequence"/>
</dbReference>
<keyword evidence="3" id="KW-0645">Protease</keyword>
<dbReference type="PANTHER" id="PTHR39430">
    <property type="entry name" value="MEMBRANE-ASSOCIATED PROTEASE-RELATED"/>
    <property type="match status" value="1"/>
</dbReference>
<reference evidence="3 4" key="1">
    <citation type="submission" date="2019-10" db="EMBL/GenBank/DDBJ databases">
        <title>Description of Paenibacillus choica sp. nov.</title>
        <authorList>
            <person name="Carlier A."/>
            <person name="Qi S."/>
        </authorList>
    </citation>
    <scope>NUCLEOTIDE SEQUENCE [LARGE SCALE GENOMIC DNA]</scope>
    <source>
        <strain evidence="3 4">LMG 31460</strain>
    </source>
</reference>
<comment type="caution">
    <text evidence="3">The sequence shown here is derived from an EMBL/GenBank/DDBJ whole genome shotgun (WGS) entry which is preliminary data.</text>
</comment>
<feature type="transmembrane region" description="Helical" evidence="1">
    <location>
        <begin position="130"/>
        <end position="152"/>
    </location>
</feature>
<dbReference type="InterPro" id="IPR003675">
    <property type="entry name" value="Rce1/LyrA-like_dom"/>
</dbReference>
<organism evidence="3 4">
    <name type="scientific">Paenibacillus germinis</name>
    <dbReference type="NCBI Taxonomy" id="2654979"/>
    <lineage>
        <taxon>Bacteria</taxon>
        <taxon>Bacillati</taxon>
        <taxon>Bacillota</taxon>
        <taxon>Bacilli</taxon>
        <taxon>Bacillales</taxon>
        <taxon>Paenibacillaceae</taxon>
        <taxon>Paenibacillus</taxon>
    </lineage>
</organism>
<dbReference type="EMBL" id="WHOC01000019">
    <property type="protein sequence ID" value="NOU84648.1"/>
    <property type="molecule type" value="Genomic_DNA"/>
</dbReference>
<keyword evidence="1" id="KW-1133">Transmembrane helix</keyword>
<keyword evidence="3" id="KW-0482">Metalloprotease</keyword>
<proteinExistence type="predicted"/>
<name>A0ABX1YUT5_9BACL</name>
<keyword evidence="1" id="KW-0472">Membrane</keyword>
<feature type="transmembrane region" description="Helical" evidence="1">
    <location>
        <begin position="36"/>
        <end position="55"/>
    </location>
</feature>
<evidence type="ECO:0000313" key="3">
    <source>
        <dbReference type="EMBL" id="NOU84648.1"/>
    </source>
</evidence>
<keyword evidence="3" id="KW-0378">Hydrolase</keyword>
<gene>
    <name evidence="3" type="ORF">GC102_02505</name>
</gene>
<feature type="domain" description="CAAX prenyl protease 2/Lysostaphin resistance protein A-like" evidence="2">
    <location>
        <begin position="76"/>
        <end position="171"/>
    </location>
</feature>
<feature type="transmembrane region" description="Helical" evidence="1">
    <location>
        <begin position="105"/>
        <end position="124"/>
    </location>
</feature>
<keyword evidence="4" id="KW-1185">Reference proteome</keyword>
<keyword evidence="1" id="KW-0812">Transmembrane</keyword>
<feature type="transmembrane region" description="Helical" evidence="1">
    <location>
        <begin position="198"/>
        <end position="222"/>
    </location>
</feature>
<dbReference type="RefSeq" id="WP_171688097.1">
    <property type="nucleotide sequence ID" value="NZ_WHOC01000019.1"/>
</dbReference>
<dbReference type="GO" id="GO:0008237">
    <property type="term" value="F:metallopeptidase activity"/>
    <property type="evidence" value="ECO:0007669"/>
    <property type="project" value="UniProtKB-KW"/>
</dbReference>
<dbReference type="PANTHER" id="PTHR39430:SF1">
    <property type="entry name" value="PROTEASE"/>
    <property type="match status" value="1"/>
</dbReference>
<feature type="transmembrane region" description="Helical" evidence="1">
    <location>
        <begin position="159"/>
        <end position="178"/>
    </location>
</feature>
<sequence length="234" mass="26166">MLGIIVLMILTWLILRIVEKQNLSALGFLPPVRNLLQLSTGFIFAATVCTLLQLLDGSITHLHWTLRSNLTGLEIVSYLWWNVKSVMFEELIFRGALLYIVIRRFGVKSGILLSAICFGIYHWFSYGIFGNVVSMIIVFIMTALVGLVLAYAFAKTKSIALPIGLHLGWNFTVNAIFSKGPLGIQILNPEHGADYTPLIGIPSLLLFLVSILTFPVLSYLLIKFKYPASITYKK</sequence>